<comment type="caution">
    <text evidence="1">The sequence shown here is derived from an EMBL/GenBank/DDBJ whole genome shotgun (WGS) entry which is preliminary data.</text>
</comment>
<dbReference type="OrthoDB" id="1058046at2759"/>
<organism evidence="1 2">
    <name type="scientific">Arabis nemorensis</name>
    <dbReference type="NCBI Taxonomy" id="586526"/>
    <lineage>
        <taxon>Eukaryota</taxon>
        <taxon>Viridiplantae</taxon>
        <taxon>Streptophyta</taxon>
        <taxon>Embryophyta</taxon>
        <taxon>Tracheophyta</taxon>
        <taxon>Spermatophyta</taxon>
        <taxon>Magnoliopsida</taxon>
        <taxon>eudicotyledons</taxon>
        <taxon>Gunneridae</taxon>
        <taxon>Pentapetalae</taxon>
        <taxon>rosids</taxon>
        <taxon>malvids</taxon>
        <taxon>Brassicales</taxon>
        <taxon>Brassicaceae</taxon>
        <taxon>Arabideae</taxon>
        <taxon>Arabis</taxon>
    </lineage>
</organism>
<keyword evidence="2" id="KW-1185">Reference proteome</keyword>
<proteinExistence type="predicted"/>
<evidence type="ECO:0000313" key="2">
    <source>
        <dbReference type="Proteomes" id="UP000489600"/>
    </source>
</evidence>
<reference evidence="1" key="1">
    <citation type="submission" date="2019-07" db="EMBL/GenBank/DDBJ databases">
        <authorList>
            <person name="Dittberner H."/>
        </authorList>
    </citation>
    <scope>NUCLEOTIDE SEQUENCE [LARGE SCALE GENOMIC DNA]</scope>
</reference>
<accession>A0A565CRV2</accession>
<dbReference type="Proteomes" id="UP000489600">
    <property type="component" value="Unassembled WGS sequence"/>
</dbReference>
<dbReference type="AlphaFoldDB" id="A0A565CRV2"/>
<protein>
    <submittedName>
        <fullName evidence="1">Uncharacterized protein</fullName>
    </submittedName>
</protein>
<evidence type="ECO:0000313" key="1">
    <source>
        <dbReference type="EMBL" id="VVB16146.1"/>
    </source>
</evidence>
<name>A0A565CRV2_9BRAS</name>
<dbReference type="EMBL" id="CABITT030000008">
    <property type="protein sequence ID" value="VVB16146.1"/>
    <property type="molecule type" value="Genomic_DNA"/>
</dbReference>
<gene>
    <name evidence="1" type="ORF">ANE_LOCUS26590</name>
</gene>
<sequence length="108" mass="12178">MDSGGDEFPLQPLFLCPTARINFLKSKLKKDDDYYTNYHPFHSSPHFPNTRSGDQEGESLLDCNDVGICKLPLIPLFWCSNKNSDDNEEFLSVVHALGQCSAQSIMHV</sequence>